<organism evidence="2 3">
    <name type="scientific">Streptomyces wuyuanensis</name>
    <dbReference type="NCBI Taxonomy" id="1196353"/>
    <lineage>
        <taxon>Bacteria</taxon>
        <taxon>Bacillati</taxon>
        <taxon>Actinomycetota</taxon>
        <taxon>Actinomycetes</taxon>
        <taxon>Kitasatosporales</taxon>
        <taxon>Streptomycetaceae</taxon>
        <taxon>Streptomyces</taxon>
    </lineage>
</organism>
<dbReference type="AlphaFoldDB" id="A0A1G9TUD0"/>
<dbReference type="GO" id="GO:0051537">
    <property type="term" value="F:2 iron, 2 sulfur cluster binding"/>
    <property type="evidence" value="ECO:0007669"/>
    <property type="project" value="TreeGrafter"/>
</dbReference>
<dbReference type="Proteomes" id="UP000199063">
    <property type="component" value="Unassembled WGS sequence"/>
</dbReference>
<dbReference type="InterPro" id="IPR052914">
    <property type="entry name" value="Aldehyde_Oxdr_Iron-Sulfur"/>
</dbReference>
<dbReference type="Gene3D" id="1.10.150.120">
    <property type="entry name" value="[2Fe-2S]-binding domain"/>
    <property type="match status" value="1"/>
</dbReference>
<dbReference type="SUPFAM" id="SSF47741">
    <property type="entry name" value="CO dehydrogenase ISP C-domain like"/>
    <property type="match status" value="1"/>
</dbReference>
<dbReference type="GO" id="GO:0046872">
    <property type="term" value="F:metal ion binding"/>
    <property type="evidence" value="ECO:0007669"/>
    <property type="project" value="InterPro"/>
</dbReference>
<protein>
    <submittedName>
        <fullName evidence="2">Isoquinoline 1-oxidoreductase, alpha subunit</fullName>
    </submittedName>
</protein>
<dbReference type="STRING" id="1196353.SAMN05444921_109110"/>
<keyword evidence="3" id="KW-1185">Reference proteome</keyword>
<dbReference type="Pfam" id="PF01799">
    <property type="entry name" value="Fer2_2"/>
    <property type="match status" value="1"/>
</dbReference>
<sequence length="73" mass="8104">MQEAWLDHDVSQCGSCRPGQITAAVAKVRQAREAGREIGGADRDEIRNICRCGTCDRIREAVVAGAQRFCRVW</sequence>
<feature type="domain" description="[2Fe-2S]-binding" evidence="1">
    <location>
        <begin position="1"/>
        <end position="62"/>
    </location>
</feature>
<dbReference type="EMBL" id="FNHI01000009">
    <property type="protein sequence ID" value="SDM51168.1"/>
    <property type="molecule type" value="Genomic_DNA"/>
</dbReference>
<name>A0A1G9TUD0_9ACTN</name>
<proteinExistence type="predicted"/>
<gene>
    <name evidence="2" type="ORF">SAMN05444921_109110</name>
</gene>
<reference evidence="3" key="1">
    <citation type="submission" date="2016-10" db="EMBL/GenBank/DDBJ databases">
        <authorList>
            <person name="Varghese N."/>
            <person name="Submissions S."/>
        </authorList>
    </citation>
    <scope>NUCLEOTIDE SEQUENCE [LARGE SCALE GENOMIC DNA]</scope>
    <source>
        <strain evidence="3">CGMCC 4.7042</strain>
    </source>
</reference>
<evidence type="ECO:0000313" key="3">
    <source>
        <dbReference type="Proteomes" id="UP000199063"/>
    </source>
</evidence>
<dbReference type="PANTHER" id="PTHR45331:SF2">
    <property type="entry name" value="OXIDOREDUCTASE WITH IRON-SULFUR SUBUNIT"/>
    <property type="match status" value="1"/>
</dbReference>
<dbReference type="PANTHER" id="PTHR45331">
    <property type="entry name" value="OXIDOREDUCTASE, IRON-SULPHUR BINDING SUBUNIT-RELATED-RELATED"/>
    <property type="match status" value="1"/>
</dbReference>
<accession>A0A1G9TUD0</accession>
<dbReference type="InterPro" id="IPR002888">
    <property type="entry name" value="2Fe-2S-bd"/>
</dbReference>
<evidence type="ECO:0000313" key="2">
    <source>
        <dbReference type="EMBL" id="SDM51168.1"/>
    </source>
</evidence>
<dbReference type="InterPro" id="IPR036884">
    <property type="entry name" value="2Fe-2S-bd_dom_sf"/>
</dbReference>
<evidence type="ECO:0000259" key="1">
    <source>
        <dbReference type="Pfam" id="PF01799"/>
    </source>
</evidence>
<dbReference type="GO" id="GO:0016903">
    <property type="term" value="F:oxidoreductase activity, acting on the aldehyde or oxo group of donors"/>
    <property type="evidence" value="ECO:0007669"/>
    <property type="project" value="TreeGrafter"/>
</dbReference>